<comment type="similarity">
    <text evidence="2 6">Belongs to the ABC-3 integral membrane protein family.</text>
</comment>
<dbReference type="EMBL" id="LSCV01000012">
    <property type="protein sequence ID" value="KXB41547.1"/>
    <property type="molecule type" value="Genomic_DNA"/>
</dbReference>
<dbReference type="PANTHER" id="PTHR30477">
    <property type="entry name" value="ABC-TRANSPORTER METAL-BINDING PROTEIN"/>
    <property type="match status" value="1"/>
</dbReference>
<feature type="transmembrane region" description="Helical" evidence="7">
    <location>
        <begin position="161"/>
        <end position="181"/>
    </location>
</feature>
<feature type="transmembrane region" description="Helical" evidence="7">
    <location>
        <begin position="187"/>
        <end position="208"/>
    </location>
</feature>
<evidence type="ECO:0000313" key="9">
    <source>
        <dbReference type="Proteomes" id="UP000070080"/>
    </source>
</evidence>
<feature type="transmembrane region" description="Helical" evidence="7">
    <location>
        <begin position="128"/>
        <end position="149"/>
    </location>
</feature>
<dbReference type="GO" id="GO:0055085">
    <property type="term" value="P:transmembrane transport"/>
    <property type="evidence" value="ECO:0007669"/>
    <property type="project" value="InterPro"/>
</dbReference>
<dbReference type="AlphaFoldDB" id="A0A133YEJ3"/>
<evidence type="ECO:0000256" key="4">
    <source>
        <dbReference type="ARBA" id="ARBA00022989"/>
    </source>
</evidence>
<dbReference type="PATRIC" id="fig|1497955.3.peg.613"/>
<comment type="caution">
    <text evidence="8">The sequence shown here is derived from an EMBL/GenBank/DDBJ whole genome shotgun (WGS) entry which is preliminary data.</text>
</comment>
<reference evidence="9" key="1">
    <citation type="submission" date="2016-01" db="EMBL/GenBank/DDBJ databases">
        <authorList>
            <person name="Mitreva M."/>
            <person name="Pepin K.H."/>
            <person name="Mihindukulasuriya K.A."/>
            <person name="Fulton R."/>
            <person name="Fronick C."/>
            <person name="O'Laughlin M."/>
            <person name="Miner T."/>
            <person name="Herter B."/>
            <person name="Rosa B.A."/>
            <person name="Cordes M."/>
            <person name="Tomlinson C."/>
            <person name="Wollam A."/>
            <person name="Palsikar V.B."/>
            <person name="Mardis E.R."/>
            <person name="Wilson R.K."/>
        </authorList>
    </citation>
    <scope>NUCLEOTIDE SEQUENCE [LARGE SCALE GENOMIC DNA]</scope>
    <source>
        <strain evidence="9">KA00274</strain>
    </source>
</reference>
<evidence type="ECO:0000313" key="8">
    <source>
        <dbReference type="EMBL" id="KXB41547.1"/>
    </source>
</evidence>
<evidence type="ECO:0000256" key="1">
    <source>
        <dbReference type="ARBA" id="ARBA00004141"/>
    </source>
</evidence>
<comment type="subcellular location">
    <subcellularLocation>
        <location evidence="6">Cell membrane</location>
        <topology evidence="6">Multi-pass membrane protein</topology>
    </subcellularLocation>
    <subcellularLocation>
        <location evidence="1">Membrane</location>
        <topology evidence="1">Multi-pass membrane protein</topology>
    </subcellularLocation>
</comment>
<feature type="transmembrane region" description="Helical" evidence="7">
    <location>
        <begin position="49"/>
        <end position="73"/>
    </location>
</feature>
<feature type="transmembrane region" description="Helical" evidence="7">
    <location>
        <begin position="242"/>
        <end position="258"/>
    </location>
</feature>
<dbReference type="RefSeq" id="WP_066713742.1">
    <property type="nucleotide sequence ID" value="NZ_CP118869.1"/>
</dbReference>
<evidence type="ECO:0000256" key="5">
    <source>
        <dbReference type="ARBA" id="ARBA00023136"/>
    </source>
</evidence>
<organism evidence="8 9">
    <name type="scientific">Amygdalobacter nucleatus</name>
    <dbReference type="NCBI Taxonomy" id="3029274"/>
    <lineage>
        <taxon>Bacteria</taxon>
        <taxon>Bacillati</taxon>
        <taxon>Bacillota</taxon>
        <taxon>Clostridia</taxon>
        <taxon>Eubacteriales</taxon>
        <taxon>Oscillospiraceae</taxon>
        <taxon>Amygdalobacter</taxon>
    </lineage>
</organism>
<feature type="transmembrane region" description="Helical" evidence="7">
    <location>
        <begin position="12"/>
        <end position="29"/>
    </location>
</feature>
<accession>A0A133YEJ3</accession>
<dbReference type="GO" id="GO:0010043">
    <property type="term" value="P:response to zinc ion"/>
    <property type="evidence" value="ECO:0007669"/>
    <property type="project" value="TreeGrafter"/>
</dbReference>
<evidence type="ECO:0000256" key="6">
    <source>
        <dbReference type="RuleBase" id="RU003943"/>
    </source>
</evidence>
<dbReference type="Gene3D" id="1.10.3470.10">
    <property type="entry name" value="ABC transporter involved in vitamin B12 uptake, BtuC"/>
    <property type="match status" value="1"/>
</dbReference>
<keyword evidence="3 6" id="KW-0812">Transmembrane</keyword>
<gene>
    <name evidence="8" type="ORF">HMPREF1872_00635</name>
</gene>
<dbReference type="InterPro" id="IPR037294">
    <property type="entry name" value="ABC_BtuC-like"/>
</dbReference>
<name>A0A133YEJ3_9FIRM</name>
<keyword evidence="6" id="KW-0813">Transport</keyword>
<proteinExistence type="inferred from homology"/>
<keyword evidence="9" id="KW-1185">Reference proteome</keyword>
<protein>
    <submittedName>
        <fullName evidence="8">ABC 3 transport family protein</fullName>
    </submittedName>
</protein>
<evidence type="ECO:0000256" key="3">
    <source>
        <dbReference type="ARBA" id="ARBA00022692"/>
    </source>
</evidence>
<dbReference type="STRING" id="1497955.HMPREF1872_00635"/>
<dbReference type="GO" id="GO:0043190">
    <property type="term" value="C:ATP-binding cassette (ABC) transporter complex"/>
    <property type="evidence" value="ECO:0007669"/>
    <property type="project" value="InterPro"/>
</dbReference>
<dbReference type="PANTHER" id="PTHR30477:SF0">
    <property type="entry name" value="METAL TRANSPORT SYSTEM MEMBRANE PROTEIN TM_0125-RELATED"/>
    <property type="match status" value="1"/>
</dbReference>
<evidence type="ECO:0000256" key="2">
    <source>
        <dbReference type="ARBA" id="ARBA00008034"/>
    </source>
</evidence>
<dbReference type="Proteomes" id="UP000070080">
    <property type="component" value="Unassembled WGS sequence"/>
</dbReference>
<dbReference type="Pfam" id="PF00950">
    <property type="entry name" value="ABC-3"/>
    <property type="match status" value="1"/>
</dbReference>
<feature type="transmembrane region" description="Helical" evidence="7">
    <location>
        <begin position="215"/>
        <end position="236"/>
    </location>
</feature>
<evidence type="ECO:0000256" key="7">
    <source>
        <dbReference type="SAM" id="Phobius"/>
    </source>
</evidence>
<keyword evidence="4 7" id="KW-1133">Transmembrane helix</keyword>
<dbReference type="SUPFAM" id="SSF81345">
    <property type="entry name" value="ABC transporter involved in vitamin B12 uptake, BtuC"/>
    <property type="match status" value="1"/>
</dbReference>
<feature type="transmembrane region" description="Helical" evidence="7">
    <location>
        <begin position="85"/>
        <end position="108"/>
    </location>
</feature>
<sequence>MLEFAFMRHALLAGFFLSIIIPMIGIVMVNRKTSMIGDALSHTSLSGVALGLIFGFNPVWGVLLICLIAAYAIEYIRAKFPHYGDMATAVITSTGLGLAAVLTKFAAGGNNFESYLFGSISAVTLYDVVSVAIVFVAVVVVSIVYYAALLDLAIDSNLARLAGVNVKLVNAIYTFLSAVTIALSCKIVGALLVLSMLVLPVATALIICRSYKTTYIMSIVLGVFYTMSGIIISYYYDVPTGGAIVILAVLGMLITAIYRKCCRKN</sequence>
<dbReference type="OrthoDB" id="9798540at2"/>
<keyword evidence="5 7" id="KW-0472">Membrane</keyword>
<dbReference type="InterPro" id="IPR001626">
    <property type="entry name" value="ABC_TroCD"/>
</dbReference>